<comment type="caution">
    <text evidence="2">The sequence shown here is derived from an EMBL/GenBank/DDBJ whole genome shotgun (WGS) entry which is preliminary data.</text>
</comment>
<dbReference type="AlphaFoldDB" id="A0A2S8BCJ0"/>
<gene>
    <name evidence="2" type="ORF">C1Y40_05460</name>
</gene>
<reference evidence="2 3" key="1">
    <citation type="journal article" date="2017" name="Int. J. Syst. Evol. Microbiol.">
        <title>Mycobacterium talmoniae sp. nov., a slowly growing mycobacterium isolated from human respiratory samples.</title>
        <authorList>
            <person name="Davidson R.M."/>
            <person name="DeGroote M.A."/>
            <person name="Marola J.L."/>
            <person name="Buss S."/>
            <person name="Jones V."/>
            <person name="McNeil M.R."/>
            <person name="Freifeld A.G."/>
            <person name="Elaine Epperson L."/>
            <person name="Hasan N.A."/>
            <person name="Jackson M."/>
            <person name="Iwen P.C."/>
            <person name="Salfinger M."/>
            <person name="Strong M."/>
        </authorList>
    </citation>
    <scope>NUCLEOTIDE SEQUENCE [LARGE SCALE GENOMIC DNA]</scope>
    <source>
        <strain evidence="2 3">ATCC BAA-2683</strain>
    </source>
</reference>
<dbReference type="PROSITE" id="PS51257">
    <property type="entry name" value="PROKAR_LIPOPROTEIN"/>
    <property type="match status" value="1"/>
</dbReference>
<evidence type="ECO:0000313" key="3">
    <source>
        <dbReference type="Proteomes" id="UP000238296"/>
    </source>
</evidence>
<feature type="region of interest" description="Disordered" evidence="1">
    <location>
        <begin position="25"/>
        <end position="63"/>
    </location>
</feature>
<proteinExistence type="predicted"/>
<accession>A0A2S8BCJ0</accession>
<dbReference type="EMBL" id="PPEA01000825">
    <property type="protein sequence ID" value="PQM44380.1"/>
    <property type="molecule type" value="Genomic_DNA"/>
</dbReference>
<evidence type="ECO:0000256" key="1">
    <source>
        <dbReference type="SAM" id="MobiDB-lite"/>
    </source>
</evidence>
<evidence type="ECO:0000313" key="2">
    <source>
        <dbReference type="EMBL" id="PQM44380.1"/>
    </source>
</evidence>
<sequence>MSFHRGVSAILAIVVAIGLAVAGCGSKTKHDSTKQSTPTSTRASDHTDTGGAERADAASLPAGFPTDVPVINGHIEGHRELGPLGGLTRWQLTVTGIDADAGDAAQHLLLDGGFTRDSQGRDLELCNADDDRSDFDGKKTSVLYTITLCSNTAGPNPQIKYDIAVIDVGRSEVAPAPSLPPLPNLGG</sequence>
<protein>
    <submittedName>
        <fullName evidence="2">Uncharacterized protein</fullName>
    </submittedName>
</protein>
<feature type="compositionally biased region" description="Basic and acidic residues" evidence="1">
    <location>
        <begin position="43"/>
        <end position="56"/>
    </location>
</feature>
<organism evidence="2 3">
    <name type="scientific">Mycobacterium talmoniae</name>
    <dbReference type="NCBI Taxonomy" id="1858794"/>
    <lineage>
        <taxon>Bacteria</taxon>
        <taxon>Bacillati</taxon>
        <taxon>Actinomycetota</taxon>
        <taxon>Actinomycetes</taxon>
        <taxon>Mycobacteriales</taxon>
        <taxon>Mycobacteriaceae</taxon>
        <taxon>Mycobacterium</taxon>
    </lineage>
</organism>
<dbReference type="Proteomes" id="UP000238296">
    <property type="component" value="Unassembled WGS sequence"/>
</dbReference>
<dbReference type="RefSeq" id="WP_131823570.1">
    <property type="nucleotide sequence ID" value="NZ_MLQM01000048.1"/>
</dbReference>
<name>A0A2S8BCJ0_9MYCO</name>